<organism evidence="7 8">
    <name type="scientific">Obesumbacterium proteus ATCC 12841</name>
    <dbReference type="NCBI Taxonomy" id="1354268"/>
    <lineage>
        <taxon>Bacteria</taxon>
        <taxon>Pseudomonadati</taxon>
        <taxon>Pseudomonadota</taxon>
        <taxon>Gammaproteobacteria</taxon>
        <taxon>Enterobacterales</taxon>
        <taxon>Hafniaceae</taxon>
        <taxon>Obesumbacterium</taxon>
    </lineage>
</organism>
<keyword evidence="3 5" id="KW-0732">Signal</keyword>
<dbReference type="InterPro" id="IPR004302">
    <property type="entry name" value="Cellulose/chitin-bd_N"/>
</dbReference>
<dbReference type="FunFam" id="2.70.50.50:FF:000001">
    <property type="entry name" value="Chitin-binding protein"/>
    <property type="match status" value="1"/>
</dbReference>
<dbReference type="EMBL" id="LXEX01000061">
    <property type="protein sequence ID" value="OAT57026.1"/>
    <property type="molecule type" value="Genomic_DNA"/>
</dbReference>
<dbReference type="AlphaFoldDB" id="A0AA91IMZ7"/>
<protein>
    <submittedName>
        <fullName evidence="7">Chitin binding protein</fullName>
    </submittedName>
</protein>
<feature type="chain" id="PRO_5041636212" evidence="5">
    <location>
        <begin position="28"/>
        <end position="197"/>
    </location>
</feature>
<evidence type="ECO:0000256" key="4">
    <source>
        <dbReference type="SAM" id="MobiDB-lite"/>
    </source>
</evidence>
<evidence type="ECO:0000313" key="7">
    <source>
        <dbReference type="EMBL" id="OAT57026.1"/>
    </source>
</evidence>
<feature type="region of interest" description="Disordered" evidence="4">
    <location>
        <begin position="56"/>
        <end position="84"/>
    </location>
</feature>
<dbReference type="PANTHER" id="PTHR34823">
    <property type="entry name" value="GLCNAC-BINDING PROTEIN A"/>
    <property type="match status" value="1"/>
</dbReference>
<gene>
    <name evidence="7" type="ORF">M993_04230</name>
</gene>
<evidence type="ECO:0000256" key="3">
    <source>
        <dbReference type="ARBA" id="ARBA00022729"/>
    </source>
</evidence>
<dbReference type="InterPro" id="IPR014756">
    <property type="entry name" value="Ig_E-set"/>
</dbReference>
<dbReference type="SUPFAM" id="SSF81296">
    <property type="entry name" value="E set domains"/>
    <property type="match status" value="1"/>
</dbReference>
<evidence type="ECO:0000256" key="1">
    <source>
        <dbReference type="ARBA" id="ARBA00004613"/>
    </source>
</evidence>
<comment type="caution">
    <text evidence="7">The sequence shown here is derived from an EMBL/GenBank/DDBJ whole genome shotgun (WGS) entry which is preliminary data.</text>
</comment>
<dbReference type="Gene3D" id="2.70.50.50">
    <property type="entry name" value="chitin-binding protein cbp21"/>
    <property type="match status" value="1"/>
</dbReference>
<dbReference type="InterPro" id="IPR051024">
    <property type="entry name" value="GlcNAc_Chitin_IntDeg"/>
</dbReference>
<evidence type="ECO:0000256" key="5">
    <source>
        <dbReference type="SAM" id="SignalP"/>
    </source>
</evidence>
<dbReference type="RefSeq" id="WP_061554138.1">
    <property type="nucleotide sequence ID" value="NZ_LXEX01000061.1"/>
</dbReference>
<keyword evidence="8" id="KW-1185">Reference proteome</keyword>
<dbReference type="Pfam" id="PF03067">
    <property type="entry name" value="LPMO_10"/>
    <property type="match status" value="1"/>
</dbReference>
<dbReference type="GO" id="GO:0005576">
    <property type="term" value="C:extracellular region"/>
    <property type="evidence" value="ECO:0007669"/>
    <property type="project" value="UniProtKB-SubCell"/>
</dbReference>
<evidence type="ECO:0000313" key="8">
    <source>
        <dbReference type="Proteomes" id="UP000078431"/>
    </source>
</evidence>
<feature type="domain" description="Chitin-binding type-4" evidence="6">
    <location>
        <begin position="28"/>
        <end position="193"/>
    </location>
</feature>
<dbReference type="Proteomes" id="UP000078431">
    <property type="component" value="Unassembled WGS sequence"/>
</dbReference>
<accession>A0AA91IMZ7</accession>
<dbReference type="PANTHER" id="PTHR34823:SF1">
    <property type="entry name" value="CHITIN-BINDING TYPE-4 DOMAIN-CONTAINING PROTEIN"/>
    <property type="match status" value="1"/>
</dbReference>
<proteinExistence type="predicted"/>
<evidence type="ECO:0000259" key="6">
    <source>
        <dbReference type="Pfam" id="PF03067"/>
    </source>
</evidence>
<comment type="subcellular location">
    <subcellularLocation>
        <location evidence="1">Secreted</location>
    </subcellularLocation>
</comment>
<evidence type="ECO:0000256" key="2">
    <source>
        <dbReference type="ARBA" id="ARBA00022525"/>
    </source>
</evidence>
<reference evidence="7 8" key="1">
    <citation type="submission" date="2016-04" db="EMBL/GenBank/DDBJ databases">
        <title>ATOL: Assembling a taxonomically balanced genome-scale reconstruction of the evolutionary history of the Enterobacteriaceae.</title>
        <authorList>
            <person name="Plunkett G.III."/>
            <person name="Neeno-Eckwall E.C."/>
            <person name="Glasner J.D."/>
            <person name="Perna N.T."/>
        </authorList>
    </citation>
    <scope>NUCLEOTIDE SEQUENCE [LARGE SCALE GENOMIC DNA]</scope>
    <source>
        <strain evidence="7 8">ATCC 12841</strain>
    </source>
</reference>
<dbReference type="CDD" id="cd21177">
    <property type="entry name" value="LPMO_AA10"/>
    <property type="match status" value="1"/>
</dbReference>
<feature type="signal peptide" evidence="5">
    <location>
        <begin position="1"/>
        <end position="27"/>
    </location>
</feature>
<sequence length="197" mass="21362">MNRKLQALISTSVLTAGVMFYCQASYAHGFVTSPPSRSYQCQLGVNSNCGPVQYEPQSIEGPQGFPSGGPADGHLASGGKANFSALDSQSPTRWVKTSIKSGENTFVWNLTAQHKTTSWKYYLTKSGWNNTKPLTRADFNLKPFCEFNDGGALPPQTVTHKCTIPTGNTGDQVILAVWNIADTSNAFYQAIDVNITD</sequence>
<name>A0AA91IMZ7_9GAMM</name>
<keyword evidence="2" id="KW-0964">Secreted</keyword>